<dbReference type="EMBL" id="JAVHJO010000002">
    <property type="protein sequence ID" value="KAK6542926.1"/>
    <property type="molecule type" value="Genomic_DNA"/>
</dbReference>
<sequence>MADMAAGEINGVAKKAKVWTVGIRDTPSALENHRKRKATGGKNGNWKASIVSMSFA</sequence>
<accession>A0AAV9XLU8</accession>
<gene>
    <name evidence="1" type="ORF">TWF694_006864</name>
</gene>
<reference evidence="1 2" key="1">
    <citation type="submission" date="2019-10" db="EMBL/GenBank/DDBJ databases">
        <authorList>
            <person name="Palmer J.M."/>
        </authorList>
    </citation>
    <scope>NUCLEOTIDE SEQUENCE [LARGE SCALE GENOMIC DNA]</scope>
    <source>
        <strain evidence="1 2">TWF694</strain>
    </source>
</reference>
<evidence type="ECO:0000313" key="1">
    <source>
        <dbReference type="EMBL" id="KAK6542926.1"/>
    </source>
</evidence>
<name>A0AAV9XLU8_9PEZI</name>
<comment type="caution">
    <text evidence="1">The sequence shown here is derived from an EMBL/GenBank/DDBJ whole genome shotgun (WGS) entry which is preliminary data.</text>
</comment>
<evidence type="ECO:0000313" key="2">
    <source>
        <dbReference type="Proteomes" id="UP001365542"/>
    </source>
</evidence>
<keyword evidence="2" id="KW-1185">Reference proteome</keyword>
<dbReference type="Proteomes" id="UP001365542">
    <property type="component" value="Unassembled WGS sequence"/>
</dbReference>
<protein>
    <submittedName>
        <fullName evidence="1">Uncharacterized protein</fullName>
    </submittedName>
</protein>
<organism evidence="1 2">
    <name type="scientific">Orbilia ellipsospora</name>
    <dbReference type="NCBI Taxonomy" id="2528407"/>
    <lineage>
        <taxon>Eukaryota</taxon>
        <taxon>Fungi</taxon>
        <taxon>Dikarya</taxon>
        <taxon>Ascomycota</taxon>
        <taxon>Pezizomycotina</taxon>
        <taxon>Orbiliomycetes</taxon>
        <taxon>Orbiliales</taxon>
        <taxon>Orbiliaceae</taxon>
        <taxon>Orbilia</taxon>
    </lineage>
</organism>
<dbReference type="AlphaFoldDB" id="A0AAV9XLU8"/>
<proteinExistence type="predicted"/>